<evidence type="ECO:0000313" key="6">
    <source>
        <dbReference type="EMBL" id="SFL24688.1"/>
    </source>
</evidence>
<dbReference type="OrthoDB" id="9810636at2"/>
<evidence type="ECO:0000256" key="5">
    <source>
        <dbReference type="SAM" id="SignalP"/>
    </source>
</evidence>
<dbReference type="GO" id="GO:0046872">
    <property type="term" value="F:metal ion binding"/>
    <property type="evidence" value="ECO:0007669"/>
    <property type="project" value="InterPro"/>
</dbReference>
<keyword evidence="2" id="KW-0813">Transport</keyword>
<dbReference type="PANTHER" id="PTHR42953:SF3">
    <property type="entry name" value="HIGH-AFFINITY ZINC UPTAKE SYSTEM PROTEIN ZNUA"/>
    <property type="match status" value="1"/>
</dbReference>
<dbReference type="RefSeq" id="WP_092188263.1">
    <property type="nucleotide sequence ID" value="NZ_FOTO01000001.1"/>
</dbReference>
<sequence>MRNNLCLFTALLSLLAVSAQAAPTAFVTITPQKYFVDKVSGGEVPVSIMVEPGANPHAYEPRPRQMAELARASIYFTIGDSFDQTWLERIMGASPGMTVVHTAKGIDKIPMSEEHDHGEVHHDGEMHHDGDEHHHEGEHAGEGHKAEAHDAHGARHDDHHDNEHGADQGTLDPHIWLDPALVKVQVAHIRDGLSLVDPERAAFYASNAAAFDKELDELDREIRSILEPLPQENRTFLVFHPSWGYFARAYGLTQASIEVDGKEPSPRDLARIIAAGKESGAKVIFVQPQFSQKSAAVIAKQIGATVVRLDPLAEDWAENLRSAARAFADALK</sequence>
<keyword evidence="7" id="KW-1185">Reference proteome</keyword>
<name>A0A8G2F2T9_DESNO</name>
<dbReference type="GO" id="GO:0030001">
    <property type="term" value="P:metal ion transport"/>
    <property type="evidence" value="ECO:0007669"/>
    <property type="project" value="InterPro"/>
</dbReference>
<dbReference type="AlphaFoldDB" id="A0A8G2F2T9"/>
<dbReference type="EMBL" id="FOTO01000001">
    <property type="protein sequence ID" value="SFL24688.1"/>
    <property type="molecule type" value="Genomic_DNA"/>
</dbReference>
<comment type="caution">
    <text evidence="6">The sequence shown here is derived from an EMBL/GenBank/DDBJ whole genome shotgun (WGS) entry which is preliminary data.</text>
</comment>
<evidence type="ECO:0000256" key="2">
    <source>
        <dbReference type="ARBA" id="ARBA00022448"/>
    </source>
</evidence>
<feature type="chain" id="PRO_5034203583" evidence="5">
    <location>
        <begin position="22"/>
        <end position="332"/>
    </location>
</feature>
<evidence type="ECO:0000256" key="1">
    <source>
        <dbReference type="ARBA" id="ARBA00011028"/>
    </source>
</evidence>
<proteinExistence type="inferred from homology"/>
<feature type="signal peptide" evidence="5">
    <location>
        <begin position="1"/>
        <end position="21"/>
    </location>
</feature>
<dbReference type="InterPro" id="IPR006127">
    <property type="entry name" value="ZnuA-like"/>
</dbReference>
<evidence type="ECO:0000313" key="7">
    <source>
        <dbReference type="Proteomes" id="UP000199581"/>
    </source>
</evidence>
<dbReference type="Gene3D" id="3.40.50.1980">
    <property type="entry name" value="Nitrogenase molybdenum iron protein domain"/>
    <property type="match status" value="3"/>
</dbReference>
<dbReference type="Proteomes" id="UP000199581">
    <property type="component" value="Unassembled WGS sequence"/>
</dbReference>
<accession>A0A8G2F2T9</accession>
<evidence type="ECO:0000256" key="4">
    <source>
        <dbReference type="SAM" id="MobiDB-lite"/>
    </source>
</evidence>
<dbReference type="Pfam" id="PF01297">
    <property type="entry name" value="ZnuA"/>
    <property type="match status" value="1"/>
</dbReference>
<dbReference type="InterPro" id="IPR050492">
    <property type="entry name" value="Bact_metal-bind_prot9"/>
</dbReference>
<comment type="similarity">
    <text evidence="1">Belongs to the bacterial solute-binding protein 9 family.</text>
</comment>
<evidence type="ECO:0000256" key="3">
    <source>
        <dbReference type="ARBA" id="ARBA00022729"/>
    </source>
</evidence>
<keyword evidence="3 5" id="KW-0732">Signal</keyword>
<reference evidence="6 7" key="1">
    <citation type="submission" date="2016-10" db="EMBL/GenBank/DDBJ databases">
        <authorList>
            <person name="Varghese N."/>
            <person name="Submissions S."/>
        </authorList>
    </citation>
    <scope>NUCLEOTIDE SEQUENCE [LARGE SCALE GENOMIC DNA]</scope>
    <source>
        <strain evidence="6 7">DSM 1741</strain>
    </source>
</reference>
<dbReference type="PANTHER" id="PTHR42953">
    <property type="entry name" value="HIGH-AFFINITY ZINC UPTAKE SYSTEM PROTEIN ZNUA-RELATED"/>
    <property type="match status" value="1"/>
</dbReference>
<gene>
    <name evidence="6" type="ORF">SAMN05421830_101140</name>
</gene>
<protein>
    <submittedName>
        <fullName evidence="6">Zinc transport system substrate-binding protein</fullName>
    </submittedName>
</protein>
<organism evidence="6 7">
    <name type="scientific">Desulfomicrobium norvegicum (strain DSM 1741 / NCIMB 8310)</name>
    <name type="common">Desulfovibrio baculatus (strain Norway 4)</name>
    <name type="synonym">Desulfovibrio desulfuricans (strain Norway 4)</name>
    <dbReference type="NCBI Taxonomy" id="52561"/>
    <lineage>
        <taxon>Bacteria</taxon>
        <taxon>Pseudomonadati</taxon>
        <taxon>Thermodesulfobacteriota</taxon>
        <taxon>Desulfovibrionia</taxon>
        <taxon>Desulfovibrionales</taxon>
        <taxon>Desulfomicrobiaceae</taxon>
        <taxon>Desulfomicrobium</taxon>
    </lineage>
</organism>
<feature type="compositionally biased region" description="Basic and acidic residues" evidence="4">
    <location>
        <begin position="115"/>
        <end position="166"/>
    </location>
</feature>
<feature type="region of interest" description="Disordered" evidence="4">
    <location>
        <begin position="115"/>
        <end position="171"/>
    </location>
</feature>
<dbReference type="SUPFAM" id="SSF53807">
    <property type="entry name" value="Helical backbone' metal receptor"/>
    <property type="match status" value="1"/>
</dbReference>